<protein>
    <submittedName>
        <fullName evidence="17">Na(+)-translocating NADH-quinone reductase subunit B</fullName>
        <ecNumber evidence="17">1.6.5.8</ecNumber>
    </submittedName>
</protein>
<dbReference type="GO" id="GO:0006814">
    <property type="term" value="P:sodium ion transport"/>
    <property type="evidence" value="ECO:0007669"/>
    <property type="project" value="UniProtKB-KW"/>
</dbReference>
<evidence type="ECO:0000256" key="11">
    <source>
        <dbReference type="ARBA" id="ARBA00023053"/>
    </source>
</evidence>
<dbReference type="AlphaFoldDB" id="A0A3B1A3W6"/>
<feature type="transmembrane region" description="Helical" evidence="16">
    <location>
        <begin position="287"/>
        <end position="305"/>
    </location>
</feature>
<dbReference type="PANTHER" id="PTHR30578">
    <property type="entry name" value="ELECTRON TRANSPORT COMPLEX PROTEIN RNFD"/>
    <property type="match status" value="1"/>
</dbReference>
<evidence type="ECO:0000256" key="9">
    <source>
        <dbReference type="ARBA" id="ARBA00022989"/>
    </source>
</evidence>
<keyword evidence="2" id="KW-1003">Cell membrane</keyword>
<dbReference type="EC" id="1.6.5.8" evidence="17"/>
<dbReference type="InterPro" id="IPR004338">
    <property type="entry name" value="NqrB/RnfD"/>
</dbReference>
<dbReference type="GO" id="GO:0055085">
    <property type="term" value="P:transmembrane transport"/>
    <property type="evidence" value="ECO:0007669"/>
    <property type="project" value="InterPro"/>
</dbReference>
<dbReference type="EMBL" id="UOFU01000090">
    <property type="protein sequence ID" value="VAW96260.1"/>
    <property type="molecule type" value="Genomic_DNA"/>
</dbReference>
<evidence type="ECO:0000256" key="14">
    <source>
        <dbReference type="ARBA" id="ARBA00023136"/>
    </source>
</evidence>
<evidence type="ECO:0000256" key="7">
    <source>
        <dbReference type="ARBA" id="ARBA00022692"/>
    </source>
</evidence>
<keyword evidence="14 16" id="KW-0472">Membrane</keyword>
<keyword evidence="15" id="KW-0739">Sodium transport</keyword>
<evidence type="ECO:0000256" key="13">
    <source>
        <dbReference type="ARBA" id="ARBA00023075"/>
    </source>
</evidence>
<keyword evidence="11" id="KW-0915">Sodium</keyword>
<keyword evidence="3" id="KW-0997">Cell inner membrane</keyword>
<evidence type="ECO:0000256" key="5">
    <source>
        <dbReference type="ARBA" id="ARBA00022630"/>
    </source>
</evidence>
<keyword evidence="1" id="KW-0813">Transport</keyword>
<accession>A0A3B1A3W6</accession>
<feature type="transmembrane region" description="Helical" evidence="16">
    <location>
        <begin position="56"/>
        <end position="76"/>
    </location>
</feature>
<dbReference type="GO" id="GO:0005886">
    <property type="term" value="C:plasma membrane"/>
    <property type="evidence" value="ECO:0007669"/>
    <property type="project" value="TreeGrafter"/>
</dbReference>
<evidence type="ECO:0000256" key="2">
    <source>
        <dbReference type="ARBA" id="ARBA00022475"/>
    </source>
</evidence>
<keyword evidence="10" id="KW-0520">NAD</keyword>
<keyword evidence="6" id="KW-0288">FMN</keyword>
<evidence type="ECO:0000256" key="3">
    <source>
        <dbReference type="ARBA" id="ARBA00022519"/>
    </source>
</evidence>
<keyword evidence="12" id="KW-0406">Ion transport</keyword>
<evidence type="ECO:0000256" key="10">
    <source>
        <dbReference type="ARBA" id="ARBA00023027"/>
    </source>
</evidence>
<evidence type="ECO:0000256" key="4">
    <source>
        <dbReference type="ARBA" id="ARBA00022553"/>
    </source>
</evidence>
<keyword evidence="5" id="KW-0285">Flavoprotein</keyword>
<dbReference type="NCBIfam" id="TIGR01937">
    <property type="entry name" value="nqrB"/>
    <property type="match status" value="1"/>
</dbReference>
<evidence type="ECO:0000256" key="15">
    <source>
        <dbReference type="ARBA" id="ARBA00023201"/>
    </source>
</evidence>
<evidence type="ECO:0000256" key="1">
    <source>
        <dbReference type="ARBA" id="ARBA00022448"/>
    </source>
</evidence>
<reference evidence="17" key="1">
    <citation type="submission" date="2018-06" db="EMBL/GenBank/DDBJ databases">
        <authorList>
            <person name="Zhirakovskaya E."/>
        </authorList>
    </citation>
    <scope>NUCLEOTIDE SEQUENCE</scope>
</reference>
<keyword evidence="7 16" id="KW-0812">Transmembrane</keyword>
<feature type="transmembrane region" description="Helical" evidence="16">
    <location>
        <begin position="371"/>
        <end position="395"/>
    </location>
</feature>
<evidence type="ECO:0000256" key="16">
    <source>
        <dbReference type="SAM" id="Phobius"/>
    </source>
</evidence>
<evidence type="ECO:0000256" key="8">
    <source>
        <dbReference type="ARBA" id="ARBA00022967"/>
    </source>
</evidence>
<organism evidence="17">
    <name type="scientific">hydrothermal vent metagenome</name>
    <dbReference type="NCBI Taxonomy" id="652676"/>
    <lineage>
        <taxon>unclassified sequences</taxon>
        <taxon>metagenomes</taxon>
        <taxon>ecological metagenomes</taxon>
    </lineage>
</organism>
<dbReference type="GO" id="GO:0016655">
    <property type="term" value="F:oxidoreductase activity, acting on NAD(P)H, quinone or similar compound as acceptor"/>
    <property type="evidence" value="ECO:0007669"/>
    <property type="project" value="InterPro"/>
</dbReference>
<dbReference type="GO" id="GO:0022904">
    <property type="term" value="P:respiratory electron transport chain"/>
    <property type="evidence" value="ECO:0007669"/>
    <property type="project" value="InterPro"/>
</dbReference>
<feature type="transmembrane region" description="Helical" evidence="16">
    <location>
        <begin position="156"/>
        <end position="181"/>
    </location>
</feature>
<proteinExistence type="predicted"/>
<keyword evidence="8" id="KW-1278">Translocase</keyword>
<evidence type="ECO:0000256" key="6">
    <source>
        <dbReference type="ARBA" id="ARBA00022643"/>
    </source>
</evidence>
<feature type="transmembrane region" description="Helical" evidence="16">
    <location>
        <begin position="118"/>
        <end position="136"/>
    </location>
</feature>
<dbReference type="GO" id="GO:0010181">
    <property type="term" value="F:FMN binding"/>
    <property type="evidence" value="ECO:0007669"/>
    <property type="project" value="InterPro"/>
</dbReference>
<evidence type="ECO:0000256" key="12">
    <source>
        <dbReference type="ARBA" id="ARBA00023065"/>
    </source>
</evidence>
<keyword evidence="4" id="KW-0597">Phosphoprotein</keyword>
<feature type="transmembrane region" description="Helical" evidence="16">
    <location>
        <begin position="347"/>
        <end position="365"/>
    </location>
</feature>
<evidence type="ECO:0000313" key="17">
    <source>
        <dbReference type="EMBL" id="VAW96260.1"/>
    </source>
</evidence>
<name>A0A3B1A3W6_9ZZZZ</name>
<dbReference type="InterPro" id="IPR010966">
    <property type="entry name" value="NqrB"/>
</dbReference>
<feature type="transmembrane region" description="Helical" evidence="16">
    <location>
        <begin position="262"/>
        <end position="280"/>
    </location>
</feature>
<keyword evidence="9 16" id="KW-1133">Transmembrane helix</keyword>
<dbReference type="Pfam" id="PF03116">
    <property type="entry name" value="NQR2_RnfD_RnfE"/>
    <property type="match status" value="1"/>
</dbReference>
<sequence length="410" mass="45006">MAPQKGLDRLRTRFAKQGEHSIARALFTLFDRFVYSTTASTGTGPHIREPANVQRLMNYFVLATLPCWMIGMWNLGHQTNLAMAQLELDVASGWRGWLLDFLGIGFDPQNILACFWHGLLYFLPIFFIALFVAAVWEAVFATFRRKPVDEGLLAIAWLYALLLPATTPLYQVVLGMTFGLVVGKAIYGGTGRYLVNPALLALAFHMFSYPSLMFGEGAWVPVPDYDLPTTLELAIKEGGVTALESANYSWGQLFVGNQPGPMGVTSILGVLIGALILLVAGVASWRIMLGGILGMVAAVLIFNGLGPAANPIYAIPWYWHMVLGGFAFGLVFLATDPVPAATTNVGRWIFGITVGLLTVVMRVTNPSHFEGVVFAILLASMLAPLMDFVVVELHIRKRRKRQRRRVEAGT</sequence>
<feature type="transmembrane region" description="Helical" evidence="16">
    <location>
        <begin position="317"/>
        <end position="335"/>
    </location>
</feature>
<gene>
    <name evidence="17" type="ORF">MNBD_GAMMA20-1114</name>
</gene>
<dbReference type="PANTHER" id="PTHR30578:SF1">
    <property type="entry name" value="NA(+)-TRANSLOCATING NADH-QUINONE REDUCTASE SUBUNIT B"/>
    <property type="match status" value="1"/>
</dbReference>
<keyword evidence="13" id="KW-0830">Ubiquinone</keyword>
<keyword evidence="17" id="KW-0560">Oxidoreductase</keyword>